<organism evidence="2 3">
    <name type="scientific">Cyprinus carpio</name>
    <name type="common">Common carp</name>
    <dbReference type="NCBI Taxonomy" id="7962"/>
    <lineage>
        <taxon>Eukaryota</taxon>
        <taxon>Metazoa</taxon>
        <taxon>Chordata</taxon>
        <taxon>Craniata</taxon>
        <taxon>Vertebrata</taxon>
        <taxon>Euteleostomi</taxon>
        <taxon>Actinopterygii</taxon>
        <taxon>Neopterygii</taxon>
        <taxon>Teleostei</taxon>
        <taxon>Ostariophysi</taxon>
        <taxon>Cypriniformes</taxon>
        <taxon>Cyprinidae</taxon>
        <taxon>Cyprininae</taxon>
        <taxon>Cyprinus</taxon>
    </lineage>
</organism>
<dbReference type="InterPro" id="IPR013783">
    <property type="entry name" value="Ig-like_fold"/>
</dbReference>
<reference evidence="2" key="1">
    <citation type="submission" date="2025-08" db="UniProtKB">
        <authorList>
            <consortium name="Ensembl"/>
        </authorList>
    </citation>
    <scope>IDENTIFICATION</scope>
</reference>
<dbReference type="Proteomes" id="UP000694700">
    <property type="component" value="Unplaced"/>
</dbReference>
<dbReference type="SMART" id="SM00409">
    <property type="entry name" value="IG"/>
    <property type="match status" value="6"/>
</dbReference>
<feature type="domain" description="Immunoglobulin" evidence="1">
    <location>
        <begin position="205"/>
        <end position="308"/>
    </location>
</feature>
<sequence length="642" mass="72912">MMMWYFNDFLIAEISEDPNKTCTDVQCEDADGRFRNRLQLDHQTGSLIITNTRTTDSGLYKLQITSRNNSVSISSIKSFSVTVIGFFGVDTDGVSVFVKKGDSVILHTDVETDQQEIILWYFNGFQIAEITGDQSKLFTDDWGTERFRDRLGLDHQTGSLTINDPQYSDSGIYHLRIFSNKRGSTSRKIFIVGIYGFFDGDDTDGVPAFVKEGDSIMLHTSVNTDQQDRITWYFYDNLIAEITGDFGYICTDVQCEDAEEKFRNRLKLDNQTGSLTIMNINKTYAGVYKLQIISRTELSEKNFIVAVYGVEGRYIKVLSDESLTLDPGEVKKPNDVMTWYFNDTLIAEITGDQSKICTDDHCDERFRDRLEVNHGTGSLTITNTTLKDFGVYKLLTTSSSISILKSFNVYVQGRRIVSRATIYVAEGDSVNLQTDVETNQQENIRWYFNTRIAEITGDLSYICTDVQCNNGTERFRDRLKLDHQTGSLTITNIRTRDSGLYLLQISSSSGTIFVKYFYVDLIHAVLGGATDEVSVSVMEKDSVTLHTDVKMNQQEKIVWYFNGIRIAVITGDLSYTCTDVQCNEATERFRDRLKLDNQTGSLTIRDIRTTDSGHYDLQFNHTYLSGKLFIVAVTGESLFKVM</sequence>
<evidence type="ECO:0000313" key="2">
    <source>
        <dbReference type="Ensembl" id="ENSCCRP00015018740.1"/>
    </source>
</evidence>
<name>A0A8C1YNG0_CYPCA</name>
<accession>A0A8C1YNG0</accession>
<dbReference type="InterPro" id="IPR013106">
    <property type="entry name" value="Ig_V-set"/>
</dbReference>
<feature type="domain" description="Immunoglobulin" evidence="1">
    <location>
        <begin position="532"/>
        <end position="634"/>
    </location>
</feature>
<dbReference type="SUPFAM" id="SSF48726">
    <property type="entry name" value="Immunoglobulin"/>
    <property type="match status" value="6"/>
</dbReference>
<dbReference type="InterPro" id="IPR036179">
    <property type="entry name" value="Ig-like_dom_sf"/>
</dbReference>
<dbReference type="Pfam" id="PF07686">
    <property type="entry name" value="V-set"/>
    <property type="match status" value="1"/>
</dbReference>
<feature type="domain" description="Immunoglobulin" evidence="1">
    <location>
        <begin position="419"/>
        <end position="522"/>
    </location>
</feature>
<proteinExistence type="predicted"/>
<dbReference type="Ensembl" id="ENSCCRT00015019407.1">
    <property type="protein sequence ID" value="ENSCCRP00015018740.1"/>
    <property type="gene ID" value="ENSCCRG00015008164.1"/>
</dbReference>
<dbReference type="Gene3D" id="2.60.40.10">
    <property type="entry name" value="Immunoglobulins"/>
    <property type="match status" value="6"/>
</dbReference>
<evidence type="ECO:0000259" key="1">
    <source>
        <dbReference type="SMART" id="SM00409"/>
    </source>
</evidence>
<dbReference type="PANTHER" id="PTHR21063:SF4">
    <property type="entry name" value="CD48 ANTIGEN-RELATED"/>
    <property type="match status" value="1"/>
</dbReference>
<dbReference type="InterPro" id="IPR003599">
    <property type="entry name" value="Ig_sub"/>
</dbReference>
<feature type="domain" description="Immunoglobulin" evidence="1">
    <location>
        <begin position="7"/>
        <end position="84"/>
    </location>
</feature>
<feature type="domain" description="Immunoglobulin" evidence="1">
    <location>
        <begin position="93"/>
        <end position="195"/>
    </location>
</feature>
<dbReference type="PANTHER" id="PTHR21063">
    <property type="entry name" value="LFA-3"/>
    <property type="match status" value="1"/>
</dbReference>
<dbReference type="AlphaFoldDB" id="A0A8C1YNG0"/>
<protein>
    <recommendedName>
        <fullName evidence="1">Immunoglobulin domain-containing protein</fullName>
    </recommendedName>
</protein>
<evidence type="ECO:0000313" key="3">
    <source>
        <dbReference type="Proteomes" id="UP000694700"/>
    </source>
</evidence>
<feature type="domain" description="Immunoglobulin" evidence="1">
    <location>
        <begin position="312"/>
        <end position="412"/>
    </location>
</feature>